<dbReference type="InterPro" id="IPR007630">
    <property type="entry name" value="RNA_pol_sigma70_r4"/>
</dbReference>
<dbReference type="InterPro" id="IPR028630">
    <property type="entry name" value="Sigma70_RpoD"/>
</dbReference>
<evidence type="ECO:0000256" key="7">
    <source>
        <dbReference type="SAM" id="MobiDB-lite"/>
    </source>
</evidence>
<keyword evidence="4 6" id="KW-0238">DNA-binding</keyword>
<dbReference type="GO" id="GO:0006352">
    <property type="term" value="P:DNA-templated transcription initiation"/>
    <property type="evidence" value="ECO:0007669"/>
    <property type="project" value="UniProtKB-UniRule"/>
</dbReference>
<dbReference type="GO" id="GO:0003677">
    <property type="term" value="F:DNA binding"/>
    <property type="evidence" value="ECO:0007669"/>
    <property type="project" value="UniProtKB-UniRule"/>
</dbReference>
<evidence type="ECO:0000256" key="1">
    <source>
        <dbReference type="ARBA" id="ARBA00022490"/>
    </source>
</evidence>
<dbReference type="InterPro" id="IPR007127">
    <property type="entry name" value="RNA_pol_sigma_70_r1_1"/>
</dbReference>
<protein>
    <recommendedName>
        <fullName evidence="6">RNA polymerase sigma factor SigA</fullName>
    </recommendedName>
</protein>
<keyword evidence="10" id="KW-1185">Reference proteome</keyword>
<feature type="region of interest" description="Sigma-70 factor domain-3" evidence="6">
    <location>
        <begin position="463"/>
        <end position="539"/>
    </location>
</feature>
<evidence type="ECO:0000256" key="4">
    <source>
        <dbReference type="ARBA" id="ARBA00023125"/>
    </source>
</evidence>
<gene>
    <name evidence="6 9" type="primary">sigA</name>
    <name evidence="9" type="ORF">STSP2_01711</name>
</gene>
<keyword evidence="2 6" id="KW-0805">Transcription regulation</keyword>
<dbReference type="PRINTS" id="PR00046">
    <property type="entry name" value="SIGMA70FCT"/>
</dbReference>
<dbReference type="Gene3D" id="1.10.220.120">
    <property type="entry name" value="Sigma-70 factor, region 1.1"/>
    <property type="match status" value="1"/>
</dbReference>
<dbReference type="InterPro" id="IPR036388">
    <property type="entry name" value="WH-like_DNA-bd_sf"/>
</dbReference>
<feature type="short sequence motif" description="Interaction with polymerase core subunit RpoC" evidence="6">
    <location>
        <begin position="408"/>
        <end position="411"/>
    </location>
</feature>
<comment type="function">
    <text evidence="6">Sigma factors are initiation factors that promote the attachment of RNA polymerase to specific initiation sites and are then released. This sigma factor is the primary sigma factor during exponential growth.</text>
</comment>
<feature type="compositionally biased region" description="Acidic residues" evidence="7">
    <location>
        <begin position="43"/>
        <end position="65"/>
    </location>
</feature>
<dbReference type="InterPro" id="IPR007627">
    <property type="entry name" value="RNA_pol_sigma70_r2"/>
</dbReference>
<dbReference type="InterPro" id="IPR000943">
    <property type="entry name" value="RNA_pol_sigma70"/>
</dbReference>
<feature type="region of interest" description="Sigma-70 factor domain-4" evidence="6">
    <location>
        <begin position="552"/>
        <end position="605"/>
    </location>
</feature>
<dbReference type="NCBIfam" id="TIGR02393">
    <property type="entry name" value="RpoD_Cterm"/>
    <property type="match status" value="1"/>
</dbReference>
<evidence type="ECO:0000259" key="8">
    <source>
        <dbReference type="PROSITE" id="PS00716"/>
    </source>
</evidence>
<feature type="region of interest" description="Sigma-70 factor domain-2" evidence="6">
    <location>
        <begin position="384"/>
        <end position="454"/>
    </location>
</feature>
<dbReference type="PANTHER" id="PTHR30603">
    <property type="entry name" value="RNA POLYMERASE SIGMA FACTOR RPO"/>
    <property type="match status" value="1"/>
</dbReference>
<dbReference type="PANTHER" id="PTHR30603:SF60">
    <property type="entry name" value="RNA POLYMERASE SIGMA FACTOR RPOD"/>
    <property type="match status" value="1"/>
</dbReference>
<name>A0A1U9NL43_9BACT</name>
<dbReference type="STRING" id="1936003.STSP2_01711"/>
<dbReference type="HAMAP" id="MF_00963">
    <property type="entry name" value="Sigma70_RpoD_SigA"/>
    <property type="match status" value="1"/>
</dbReference>
<evidence type="ECO:0000256" key="6">
    <source>
        <dbReference type="HAMAP-Rule" id="MF_00963"/>
    </source>
</evidence>
<dbReference type="Pfam" id="PF04539">
    <property type="entry name" value="Sigma70_r3"/>
    <property type="match status" value="1"/>
</dbReference>
<dbReference type="Pfam" id="PF03979">
    <property type="entry name" value="Sigma70_r1_1"/>
    <property type="match status" value="1"/>
</dbReference>
<dbReference type="GO" id="GO:0005737">
    <property type="term" value="C:cytoplasm"/>
    <property type="evidence" value="ECO:0007669"/>
    <property type="project" value="UniProtKB-SubCell"/>
</dbReference>
<dbReference type="InterPro" id="IPR009042">
    <property type="entry name" value="RNA_pol_sigma70_r1_2"/>
</dbReference>
<dbReference type="InterPro" id="IPR050239">
    <property type="entry name" value="Sigma-70_RNA_pol_init_factors"/>
</dbReference>
<comment type="subunit">
    <text evidence="6">Interacts transiently with the RNA polymerase catalytic core.</text>
</comment>
<evidence type="ECO:0000313" key="9">
    <source>
        <dbReference type="EMBL" id="AQT68545.1"/>
    </source>
</evidence>
<dbReference type="InterPro" id="IPR014284">
    <property type="entry name" value="RNA_pol_sigma-70_dom"/>
</dbReference>
<dbReference type="Proteomes" id="UP000189674">
    <property type="component" value="Chromosome"/>
</dbReference>
<evidence type="ECO:0000256" key="2">
    <source>
        <dbReference type="ARBA" id="ARBA00023015"/>
    </source>
</evidence>
<comment type="subcellular location">
    <subcellularLocation>
        <location evidence="6">Cytoplasm</location>
    </subcellularLocation>
</comment>
<feature type="DNA-binding region" description="H-T-H motif" evidence="6">
    <location>
        <begin position="578"/>
        <end position="597"/>
    </location>
</feature>
<feature type="compositionally biased region" description="Basic and acidic residues" evidence="7">
    <location>
        <begin position="9"/>
        <end position="18"/>
    </location>
</feature>
<accession>A0A1U9NL43</accession>
<keyword evidence="1 6" id="KW-0963">Cytoplasm</keyword>
<dbReference type="Pfam" id="PF04542">
    <property type="entry name" value="Sigma70_r2"/>
    <property type="match status" value="1"/>
</dbReference>
<dbReference type="NCBIfam" id="TIGR02937">
    <property type="entry name" value="sigma70-ECF"/>
    <property type="match status" value="1"/>
</dbReference>
<dbReference type="FunFam" id="1.10.601.10:FF:000001">
    <property type="entry name" value="RNA polymerase sigma factor SigA"/>
    <property type="match status" value="1"/>
</dbReference>
<sequence length="621" mass="71594">MAGKKKSTMKKETMEKTTAELLESSEESVATKASDVDEKVNFEEVDPDAVDEDEDFSKDDEEEETPEMKAAKLKKAEETIAAIIDKGKEAGFLTYEQLNDQLPDEAISPNRLDQLLMTLDEMGIKLLDEADIKKSPEDFDESDSDRDLEEKDDILEKTLADGKRIDDPVRMYLTQMGEIPLLSRDEEISLARKIELTRLAFRRKVLENDYCARAAVEILQQVHDGTLPFDRTMKMSTTENLVRAVVKNRLPQNIETVNKLLDENYDLFAKIRDAGDVDKVKAELKQLHRNRRKIATLLEELSLRTSRIQPMMKKLQSMQNKMHQLMKIIDGGPSRDYAEEDIAAMKQELTGLEDLVAETPKQLDKRLRMIESVYAQYEEAKRMLSGGNLRLVVSIAKKYRNRGLSFLDIIQEGNTGLMRAVDKYEYRRGYKFSTYATWWIRQAITRAIADHARTIRIPVHMIETMSKLRTISKNLLQKLGREPTIEEIAKKAEMSVSEARRVMKISKHPFSLDRPIGESEDSYFGDFIEDETVESPVQSATQEMLKERIDDVLKTLTYREREIIKLRYGIGDGYTYTLEEVGRIFKVTRERVRQVEAKAIRKLQHPVRSRKLEGFVDQKSA</sequence>
<dbReference type="SUPFAM" id="SSF88946">
    <property type="entry name" value="Sigma2 domain of RNA polymerase sigma factors"/>
    <property type="match status" value="1"/>
</dbReference>
<dbReference type="InterPro" id="IPR012760">
    <property type="entry name" value="RNA_pol_sigma_RpoD_C"/>
</dbReference>
<evidence type="ECO:0000256" key="3">
    <source>
        <dbReference type="ARBA" id="ARBA00023082"/>
    </source>
</evidence>
<organism evidence="9 10">
    <name type="scientific">Anaerohalosphaera lusitana</name>
    <dbReference type="NCBI Taxonomy" id="1936003"/>
    <lineage>
        <taxon>Bacteria</taxon>
        <taxon>Pseudomonadati</taxon>
        <taxon>Planctomycetota</taxon>
        <taxon>Phycisphaerae</taxon>
        <taxon>Sedimentisphaerales</taxon>
        <taxon>Anaerohalosphaeraceae</taxon>
        <taxon>Anaerohalosphaera</taxon>
    </lineage>
</organism>
<evidence type="ECO:0000313" key="10">
    <source>
        <dbReference type="Proteomes" id="UP000189674"/>
    </source>
</evidence>
<feature type="domain" description="RNA polymerase sigma-70" evidence="8">
    <location>
        <begin position="577"/>
        <end position="603"/>
    </location>
</feature>
<dbReference type="Gene3D" id="1.10.601.10">
    <property type="entry name" value="RNA Polymerase Primary Sigma Factor"/>
    <property type="match status" value="2"/>
</dbReference>
<dbReference type="AlphaFoldDB" id="A0A1U9NL43"/>
<feature type="region of interest" description="Disordered" evidence="7">
    <location>
        <begin position="1"/>
        <end position="72"/>
    </location>
</feature>
<dbReference type="GO" id="GO:0016987">
    <property type="term" value="F:sigma factor activity"/>
    <property type="evidence" value="ECO:0007669"/>
    <property type="project" value="UniProtKB-UniRule"/>
</dbReference>
<dbReference type="Pfam" id="PF00140">
    <property type="entry name" value="Sigma70_r1_2"/>
    <property type="match status" value="1"/>
</dbReference>
<proteinExistence type="inferred from homology"/>
<dbReference type="InterPro" id="IPR013325">
    <property type="entry name" value="RNA_pol_sigma_r2"/>
</dbReference>
<dbReference type="InterPro" id="IPR013324">
    <property type="entry name" value="RNA_pol_sigma_r3/r4-like"/>
</dbReference>
<keyword evidence="3 6" id="KW-0731">Sigma factor</keyword>
<evidence type="ECO:0000256" key="5">
    <source>
        <dbReference type="ARBA" id="ARBA00023163"/>
    </source>
</evidence>
<dbReference type="InterPro" id="IPR007624">
    <property type="entry name" value="RNA_pol_sigma70_r3"/>
</dbReference>
<dbReference type="KEGG" id="alus:STSP2_01711"/>
<keyword evidence="5 6" id="KW-0804">Transcription</keyword>
<dbReference type="Gene3D" id="1.10.10.10">
    <property type="entry name" value="Winged helix-like DNA-binding domain superfamily/Winged helix DNA-binding domain"/>
    <property type="match status" value="2"/>
</dbReference>
<comment type="similarity">
    <text evidence="6">Belongs to the sigma-70 factor family. RpoD/SigA subfamily.</text>
</comment>
<dbReference type="EMBL" id="CP019791">
    <property type="protein sequence ID" value="AQT68545.1"/>
    <property type="molecule type" value="Genomic_DNA"/>
</dbReference>
<reference evidence="10" key="1">
    <citation type="submission" date="2017-02" db="EMBL/GenBank/DDBJ databases">
        <title>Comparative genomics and description of representatives of a novel lineage of planctomycetes thriving in anoxic sediments.</title>
        <authorList>
            <person name="Spring S."/>
            <person name="Bunk B."/>
            <person name="Sproer C."/>
        </authorList>
    </citation>
    <scope>NUCLEOTIDE SEQUENCE [LARGE SCALE GENOMIC DNA]</scope>
    <source>
        <strain evidence="10">ST-NAGAB-D1</strain>
    </source>
</reference>
<dbReference type="InterPro" id="IPR042189">
    <property type="entry name" value="RNA_pol_sigma_70_r1_1_sf"/>
</dbReference>
<dbReference type="PROSITE" id="PS00716">
    <property type="entry name" value="SIGMA70_2"/>
    <property type="match status" value="1"/>
</dbReference>
<dbReference type="CDD" id="cd06171">
    <property type="entry name" value="Sigma70_r4"/>
    <property type="match status" value="1"/>
</dbReference>
<dbReference type="Pfam" id="PF04545">
    <property type="entry name" value="Sigma70_r4"/>
    <property type="match status" value="1"/>
</dbReference>
<dbReference type="SUPFAM" id="SSF88659">
    <property type="entry name" value="Sigma3 and sigma4 domains of RNA polymerase sigma factors"/>
    <property type="match status" value="2"/>
</dbReference>